<dbReference type="EMBL" id="OZ075124">
    <property type="protein sequence ID" value="CAL4926980.1"/>
    <property type="molecule type" value="Genomic_DNA"/>
</dbReference>
<name>A0ABC8XM50_9POAL</name>
<sequence>MSPQILLVVSSHARNCCTVEIIAWKGNMELKPEVDWYVDDRNQGLLEPNLKWEEKVVKILHMARCRELTEYNHKMGCSVPTRFCEFNIAFFDLDKESEGVPWKPINKIPSPRHCWLADSVNVIAIKIAESDRNYPISIFGTVLARDEYDYRCVYLFRRGKDDPQVITSKDDALTLMGPYRALAVSDSMYFEFHLKIKGDGDVGEDFSKGYLEHSAVRHSQQPTTKFLYSCLSTVELVYTPVPYAMEASFSVSVLKGPSDFICKVTAWTTGNKENNIVLYNKKVAGVGGGGSVCGLVAVPVDEELVLCVCVSEHCEHELGKCFQLILGHDTGECVVRQEPYELQAKISWRGVTNRRSPSSWGRPNMWCRLRTNDLLLL</sequence>
<protein>
    <recommendedName>
        <fullName evidence="1">DUF6598 domain-containing protein</fullName>
    </recommendedName>
</protein>
<accession>A0ABC8XM50</accession>
<gene>
    <name evidence="2" type="ORF">URODEC1_LOCUS19324</name>
    <name evidence="3" type="ORF">URODEC1_LOCUS24258</name>
</gene>
<dbReference type="InterPro" id="IPR046533">
    <property type="entry name" value="DUF6598"/>
</dbReference>
<reference evidence="3 4" key="1">
    <citation type="submission" date="2024-10" db="EMBL/GenBank/DDBJ databases">
        <authorList>
            <person name="Ryan C."/>
        </authorList>
    </citation>
    <scope>NUCLEOTIDE SEQUENCE [LARGE SCALE GENOMIC DNA]</scope>
</reference>
<dbReference type="PANTHER" id="PTHR33065:SF186">
    <property type="entry name" value="OS08G0134900 PROTEIN"/>
    <property type="match status" value="1"/>
</dbReference>
<evidence type="ECO:0000313" key="3">
    <source>
        <dbReference type="EMBL" id="CAL4926980.1"/>
    </source>
</evidence>
<dbReference type="AlphaFoldDB" id="A0ABC8XM50"/>
<dbReference type="Pfam" id="PF20241">
    <property type="entry name" value="DUF6598"/>
    <property type="match status" value="1"/>
</dbReference>
<evidence type="ECO:0000313" key="2">
    <source>
        <dbReference type="EMBL" id="CAL4918702.1"/>
    </source>
</evidence>
<proteinExistence type="predicted"/>
<dbReference type="PANTHER" id="PTHR33065">
    <property type="entry name" value="OS07G0486400 PROTEIN"/>
    <property type="match status" value="1"/>
</dbReference>
<dbReference type="Proteomes" id="UP001497457">
    <property type="component" value="Chromosome 14rd"/>
</dbReference>
<evidence type="ECO:0000313" key="4">
    <source>
        <dbReference type="Proteomes" id="UP001497457"/>
    </source>
</evidence>
<organism evidence="3 4">
    <name type="scientific">Urochloa decumbens</name>
    <dbReference type="NCBI Taxonomy" id="240449"/>
    <lineage>
        <taxon>Eukaryota</taxon>
        <taxon>Viridiplantae</taxon>
        <taxon>Streptophyta</taxon>
        <taxon>Embryophyta</taxon>
        <taxon>Tracheophyta</taxon>
        <taxon>Spermatophyta</taxon>
        <taxon>Magnoliopsida</taxon>
        <taxon>Liliopsida</taxon>
        <taxon>Poales</taxon>
        <taxon>Poaceae</taxon>
        <taxon>PACMAD clade</taxon>
        <taxon>Panicoideae</taxon>
        <taxon>Panicodae</taxon>
        <taxon>Paniceae</taxon>
        <taxon>Melinidinae</taxon>
        <taxon>Urochloa</taxon>
    </lineage>
</organism>
<feature type="domain" description="DUF6598" evidence="1">
    <location>
        <begin position="119"/>
        <end position="335"/>
    </location>
</feature>
<dbReference type="EMBL" id="OZ075123">
    <property type="protein sequence ID" value="CAL4918702.1"/>
    <property type="molecule type" value="Genomic_DNA"/>
</dbReference>
<dbReference type="Proteomes" id="UP001497457">
    <property type="component" value="Chromosome 13rd"/>
</dbReference>
<keyword evidence="4" id="KW-1185">Reference proteome</keyword>
<evidence type="ECO:0000259" key="1">
    <source>
        <dbReference type="Pfam" id="PF20241"/>
    </source>
</evidence>